<evidence type="ECO:0000256" key="2">
    <source>
        <dbReference type="ARBA" id="ARBA00022679"/>
    </source>
</evidence>
<dbReference type="RefSeq" id="WP_062469446.1">
    <property type="nucleotide sequence ID" value="NZ_BBYN01000012.1"/>
</dbReference>
<dbReference type="OrthoDB" id="9782201at2"/>
<proteinExistence type="inferred from homology"/>
<organism evidence="6 7">
    <name type="scientific">Jeotgalibaca dankookensis</name>
    <dbReference type="NCBI Taxonomy" id="708126"/>
    <lineage>
        <taxon>Bacteria</taxon>
        <taxon>Bacillati</taxon>
        <taxon>Bacillota</taxon>
        <taxon>Bacilli</taxon>
        <taxon>Lactobacillales</taxon>
        <taxon>Carnobacteriaceae</taxon>
        <taxon>Jeotgalibaca</taxon>
    </lineage>
</organism>
<dbReference type="AlphaFoldDB" id="A0A1S6INN0"/>
<comment type="similarity">
    <text evidence="5">Belongs to the pyruvate, phosphate/water dikinase regulatory protein family. PDRP subfamily.</text>
</comment>
<dbReference type="KEGG" id="jda:BW727_100770"/>
<dbReference type="InterPro" id="IPR005177">
    <property type="entry name" value="Kinase-pyrophosphorylase"/>
</dbReference>
<dbReference type="STRING" id="708126.BW727_100770"/>
<dbReference type="GO" id="GO:0016776">
    <property type="term" value="F:phosphotransferase activity, phosphate group as acceptor"/>
    <property type="evidence" value="ECO:0007669"/>
    <property type="project" value="UniProtKB-UniRule"/>
</dbReference>
<comment type="catalytic activity">
    <reaction evidence="5">
        <text>N(tele)-phospho-L-histidyl/L-threonyl-[pyruvate, phosphate dikinase] + ADP = N(tele)-phospho-L-histidyl/O-phospho-L-threonyl-[pyruvate, phosphate dikinase] + AMP + H(+)</text>
        <dbReference type="Rhea" id="RHEA:43692"/>
        <dbReference type="Rhea" id="RHEA-COMP:10650"/>
        <dbReference type="Rhea" id="RHEA-COMP:10651"/>
        <dbReference type="ChEBI" id="CHEBI:15378"/>
        <dbReference type="ChEBI" id="CHEBI:30013"/>
        <dbReference type="ChEBI" id="CHEBI:61977"/>
        <dbReference type="ChEBI" id="CHEBI:83586"/>
        <dbReference type="ChEBI" id="CHEBI:456215"/>
        <dbReference type="ChEBI" id="CHEBI:456216"/>
        <dbReference type="EC" id="2.7.11.32"/>
    </reaction>
</comment>
<evidence type="ECO:0000313" key="6">
    <source>
        <dbReference type="EMBL" id="AQS53163.1"/>
    </source>
</evidence>
<comment type="catalytic activity">
    <reaction evidence="5">
        <text>N(tele)-phospho-L-histidyl/O-phospho-L-threonyl-[pyruvate, phosphate dikinase] + phosphate + H(+) = N(tele)-phospho-L-histidyl/L-threonyl-[pyruvate, phosphate dikinase] + diphosphate</text>
        <dbReference type="Rhea" id="RHEA:43696"/>
        <dbReference type="Rhea" id="RHEA-COMP:10650"/>
        <dbReference type="Rhea" id="RHEA-COMP:10651"/>
        <dbReference type="ChEBI" id="CHEBI:15378"/>
        <dbReference type="ChEBI" id="CHEBI:30013"/>
        <dbReference type="ChEBI" id="CHEBI:33019"/>
        <dbReference type="ChEBI" id="CHEBI:43474"/>
        <dbReference type="ChEBI" id="CHEBI:61977"/>
        <dbReference type="ChEBI" id="CHEBI:83586"/>
        <dbReference type="EC" id="2.7.4.27"/>
    </reaction>
</comment>
<evidence type="ECO:0000313" key="7">
    <source>
        <dbReference type="Proteomes" id="UP000188993"/>
    </source>
</evidence>
<feature type="binding site" evidence="5">
    <location>
        <begin position="151"/>
        <end position="158"/>
    </location>
    <ligand>
        <name>ADP</name>
        <dbReference type="ChEBI" id="CHEBI:456216"/>
    </ligand>
</feature>
<dbReference type="GO" id="GO:0004674">
    <property type="term" value="F:protein serine/threonine kinase activity"/>
    <property type="evidence" value="ECO:0007669"/>
    <property type="project" value="UniProtKB-UniRule"/>
</dbReference>
<evidence type="ECO:0000256" key="3">
    <source>
        <dbReference type="ARBA" id="ARBA00022741"/>
    </source>
</evidence>
<evidence type="ECO:0000256" key="1">
    <source>
        <dbReference type="ARBA" id="ARBA00022527"/>
    </source>
</evidence>
<protein>
    <recommendedName>
        <fullName evidence="5">Putative pyruvate, phosphate dikinase regulatory protein</fullName>
        <shortName evidence="5">PPDK regulatory protein</shortName>
        <ecNumber evidence="5">2.7.11.32</ecNumber>
        <ecNumber evidence="5">2.7.4.27</ecNumber>
    </recommendedName>
</protein>
<dbReference type="EC" id="2.7.4.27" evidence="5"/>
<evidence type="ECO:0000256" key="5">
    <source>
        <dbReference type="HAMAP-Rule" id="MF_00921"/>
    </source>
</evidence>
<evidence type="ECO:0000256" key="4">
    <source>
        <dbReference type="ARBA" id="ARBA00022777"/>
    </source>
</evidence>
<accession>A0A1S6INN0</accession>
<dbReference type="Pfam" id="PF03618">
    <property type="entry name" value="Kinase-PPPase"/>
    <property type="match status" value="1"/>
</dbReference>
<dbReference type="PANTHER" id="PTHR31756:SF3">
    <property type="entry name" value="PYRUVATE, PHOSPHATE DIKINASE REGULATORY PROTEIN 1, CHLOROPLASTIC"/>
    <property type="match status" value="1"/>
</dbReference>
<dbReference type="Proteomes" id="UP000188993">
    <property type="component" value="Chromosome"/>
</dbReference>
<dbReference type="EC" id="2.7.11.32" evidence="5"/>
<name>A0A1S6INN0_9LACT</name>
<dbReference type="GO" id="GO:0005524">
    <property type="term" value="F:ATP binding"/>
    <property type="evidence" value="ECO:0007669"/>
    <property type="project" value="InterPro"/>
</dbReference>
<dbReference type="GO" id="GO:0043531">
    <property type="term" value="F:ADP binding"/>
    <property type="evidence" value="ECO:0007669"/>
    <property type="project" value="UniProtKB-UniRule"/>
</dbReference>
<dbReference type="InterPro" id="IPR026565">
    <property type="entry name" value="PPDK_reg"/>
</dbReference>
<dbReference type="EMBL" id="CP019728">
    <property type="protein sequence ID" value="AQS53163.1"/>
    <property type="molecule type" value="Genomic_DNA"/>
</dbReference>
<keyword evidence="6" id="KW-0670">Pyruvate</keyword>
<keyword evidence="1 5" id="KW-0723">Serine/threonine-protein kinase</keyword>
<sequence>MTDKTIHFFIISDSIGETARKVLQAVLAQFPGIEPIIEIHPFIRTKEELVPILNDAKQVKAVIIHTLVLEDLSRYTKDFCDSKQLLCYDILKEIVADLTHLTKEEPTKRAGSLHRLDDEYFNRISAIEFAVRYDDGKDPKGLLEADLVLIGISRTSKTPLSMFLANKNVKVANLPLLPEAQIPDELWQVDPKKIVGLTNDVDTLASFRRERMLSYGMPVETPYTNRKRIKAEVDYALDLYEKIGCSIINVAQRSIEETAEIIIQNVLAEERLI</sequence>
<dbReference type="PANTHER" id="PTHR31756">
    <property type="entry name" value="PYRUVATE, PHOSPHATE DIKINASE REGULATORY PROTEIN 1, CHLOROPLASTIC"/>
    <property type="match status" value="1"/>
</dbReference>
<comment type="function">
    <text evidence="5">Bifunctional serine/threonine kinase and phosphorylase involved in the regulation of the pyruvate, phosphate dikinase (PPDK) by catalyzing its phosphorylation/dephosphorylation.</text>
</comment>
<keyword evidence="7" id="KW-1185">Reference proteome</keyword>
<keyword evidence="4 5" id="KW-0418">Kinase</keyword>
<keyword evidence="2 5" id="KW-0808">Transferase</keyword>
<reference evidence="6 7" key="1">
    <citation type="journal article" date="2014" name="Int. J. Syst. Evol. Microbiol.">
        <title>Jeotgalibaca dankookensis gen. nov., sp. nov., a member of the family Carnobacteriaceae, isolated from seujeot (Korean traditional food).</title>
        <authorList>
            <person name="Lee D.G."/>
            <person name="Trujillo M.E."/>
            <person name="Kang H."/>
            <person name="Ahn T.Y."/>
        </authorList>
    </citation>
    <scope>NUCLEOTIDE SEQUENCE [LARGE SCALE GENOMIC DNA]</scope>
    <source>
        <strain evidence="6 7">EX-07</strain>
    </source>
</reference>
<keyword evidence="3 5" id="KW-0547">Nucleotide-binding</keyword>
<dbReference type="HAMAP" id="MF_00921">
    <property type="entry name" value="PDRP"/>
    <property type="match status" value="1"/>
</dbReference>
<dbReference type="NCBIfam" id="NF003742">
    <property type="entry name" value="PRK05339.1"/>
    <property type="match status" value="1"/>
</dbReference>
<gene>
    <name evidence="6" type="primary">yqfL_1</name>
    <name evidence="6" type="ORF">BW727_100770</name>
</gene>